<sequence length="196" mass="21721">MIQETRVVVEDVLSRSDVIDCQLARQDLGAEFARRLPLRLSAATVVRVGNRIEVDAACREDAIKLESLMRQCRFETLARDQARARVKFLRDEILANPADAKLYLLATADDRFSEIPQGDALSQLIAEVTWWAPNSGWLTVARLVHDYLLKLSDGQAADLVKAFTAAAEAIGDRHFAETLRAEAKRGQIDQEGAASS</sequence>
<organism evidence="1 2">
    <name type="scientific">Micromonospora profundi</name>
    <dbReference type="NCBI Taxonomy" id="1420889"/>
    <lineage>
        <taxon>Bacteria</taxon>
        <taxon>Bacillati</taxon>
        <taxon>Actinomycetota</taxon>
        <taxon>Actinomycetes</taxon>
        <taxon>Micromonosporales</taxon>
        <taxon>Micromonosporaceae</taxon>
        <taxon>Micromonospora</taxon>
    </lineage>
</organism>
<dbReference type="EMBL" id="CP130472">
    <property type="protein sequence ID" value="WLS46032.1"/>
    <property type="molecule type" value="Genomic_DNA"/>
</dbReference>
<protein>
    <submittedName>
        <fullName evidence="1">Uncharacterized protein</fullName>
    </submittedName>
</protein>
<evidence type="ECO:0000313" key="2">
    <source>
        <dbReference type="Proteomes" id="UP001235874"/>
    </source>
</evidence>
<name>A0AAJ6HTW9_9ACTN</name>
<accession>A0AAJ6HTW9</accession>
<keyword evidence="2" id="KW-1185">Reference proteome</keyword>
<proteinExistence type="predicted"/>
<reference evidence="1 2" key="1">
    <citation type="submission" date="2023-07" db="EMBL/GenBank/DDBJ databases">
        <title>Micromonospora profundi TRM 95458 converts glycerol to a new osmotic compound.</title>
        <authorList>
            <person name="Lu D."/>
        </authorList>
    </citation>
    <scope>NUCLEOTIDE SEQUENCE [LARGE SCALE GENOMIC DNA]</scope>
    <source>
        <strain evidence="1 2">TRM95458</strain>
    </source>
</reference>
<dbReference type="Proteomes" id="UP001235874">
    <property type="component" value="Chromosome"/>
</dbReference>
<dbReference type="AlphaFoldDB" id="A0AAJ6HTW9"/>
<dbReference type="RefSeq" id="WP_306272678.1">
    <property type="nucleotide sequence ID" value="NZ_CP130472.1"/>
</dbReference>
<evidence type="ECO:0000313" key="1">
    <source>
        <dbReference type="EMBL" id="WLS46032.1"/>
    </source>
</evidence>
<dbReference type="KEGG" id="mprn:Q3V37_01720"/>
<gene>
    <name evidence="1" type="ORF">Q3V37_01720</name>
</gene>